<comment type="caution">
    <text evidence="4">The sequence shown here is derived from an EMBL/GenBank/DDBJ whole genome shotgun (WGS) entry which is preliminary data.</text>
</comment>
<feature type="compositionally biased region" description="Basic and acidic residues" evidence="3">
    <location>
        <begin position="1736"/>
        <end position="1745"/>
    </location>
</feature>
<dbReference type="EMBL" id="LSRX01000348">
    <property type="protein sequence ID" value="OLP99858.1"/>
    <property type="molecule type" value="Genomic_DNA"/>
</dbReference>
<evidence type="ECO:0000313" key="5">
    <source>
        <dbReference type="Proteomes" id="UP000186817"/>
    </source>
</evidence>
<keyword evidence="1" id="KW-0238">DNA-binding</keyword>
<name>A0A1Q9DXI9_SYMMI</name>
<dbReference type="Proteomes" id="UP000186817">
    <property type="component" value="Unassembled WGS sequence"/>
</dbReference>
<protein>
    <submittedName>
        <fullName evidence="4">Uncharacterized protein</fullName>
    </submittedName>
</protein>
<dbReference type="OrthoDB" id="420169at2759"/>
<feature type="compositionally biased region" description="Acidic residues" evidence="3">
    <location>
        <begin position="588"/>
        <end position="609"/>
    </location>
</feature>
<evidence type="ECO:0000256" key="2">
    <source>
        <dbReference type="SAM" id="Coils"/>
    </source>
</evidence>
<feature type="coiled-coil region" evidence="2">
    <location>
        <begin position="1507"/>
        <end position="1534"/>
    </location>
</feature>
<accession>A0A1Q9DXI9</accession>
<feature type="compositionally biased region" description="Acidic residues" evidence="3">
    <location>
        <begin position="1746"/>
        <end position="1757"/>
    </location>
</feature>
<evidence type="ECO:0000256" key="1">
    <source>
        <dbReference type="ARBA" id="ARBA00023125"/>
    </source>
</evidence>
<dbReference type="InterPro" id="IPR010998">
    <property type="entry name" value="Integrase_recombinase_N"/>
</dbReference>
<evidence type="ECO:0000256" key="3">
    <source>
        <dbReference type="SAM" id="MobiDB-lite"/>
    </source>
</evidence>
<keyword evidence="2" id="KW-0175">Coiled coil</keyword>
<dbReference type="Gene3D" id="1.10.150.130">
    <property type="match status" value="1"/>
</dbReference>
<reference evidence="4 5" key="1">
    <citation type="submission" date="2016-02" db="EMBL/GenBank/DDBJ databases">
        <title>Genome analysis of coral dinoflagellate symbionts highlights evolutionary adaptations to a symbiotic lifestyle.</title>
        <authorList>
            <person name="Aranda M."/>
            <person name="Li Y."/>
            <person name="Liew Y.J."/>
            <person name="Baumgarten S."/>
            <person name="Simakov O."/>
            <person name="Wilson M."/>
            <person name="Piel J."/>
            <person name="Ashoor H."/>
            <person name="Bougouffa S."/>
            <person name="Bajic V.B."/>
            <person name="Ryu T."/>
            <person name="Ravasi T."/>
            <person name="Bayer T."/>
            <person name="Micklem G."/>
            <person name="Kim H."/>
            <person name="Bhak J."/>
            <person name="Lajeunesse T.C."/>
            <person name="Voolstra C.R."/>
        </authorList>
    </citation>
    <scope>NUCLEOTIDE SEQUENCE [LARGE SCALE GENOMIC DNA]</scope>
    <source>
        <strain evidence="4 5">CCMP2467</strain>
    </source>
</reference>
<feature type="region of interest" description="Disordered" evidence="3">
    <location>
        <begin position="1731"/>
        <end position="1779"/>
    </location>
</feature>
<proteinExistence type="predicted"/>
<dbReference type="SUPFAM" id="SSF56672">
    <property type="entry name" value="DNA/RNA polymerases"/>
    <property type="match status" value="1"/>
</dbReference>
<keyword evidence="5" id="KW-1185">Reference proteome</keyword>
<dbReference type="GO" id="GO:0003677">
    <property type="term" value="F:DNA binding"/>
    <property type="evidence" value="ECO:0007669"/>
    <property type="project" value="UniProtKB-KW"/>
</dbReference>
<dbReference type="InterPro" id="IPR043502">
    <property type="entry name" value="DNA/RNA_pol_sf"/>
</dbReference>
<gene>
    <name evidence="4" type="ORF">AK812_SmicGene17528</name>
</gene>
<feature type="coiled-coil region" evidence="2">
    <location>
        <begin position="93"/>
        <end position="138"/>
    </location>
</feature>
<evidence type="ECO:0000313" key="4">
    <source>
        <dbReference type="EMBL" id="OLP99858.1"/>
    </source>
</evidence>
<feature type="compositionally biased region" description="Acidic residues" evidence="3">
    <location>
        <begin position="1765"/>
        <end position="1779"/>
    </location>
</feature>
<feature type="coiled-coil region" evidence="2">
    <location>
        <begin position="33"/>
        <end position="60"/>
    </location>
</feature>
<feature type="region of interest" description="Disordered" evidence="3">
    <location>
        <begin position="576"/>
        <end position="609"/>
    </location>
</feature>
<dbReference type="SUPFAM" id="SSF47823">
    <property type="entry name" value="lambda integrase-like, N-terminal domain"/>
    <property type="match status" value="1"/>
</dbReference>
<sequence length="1990" mass="222733">MPSEHAPEKRKIQTLKLKIETGRTRARPGYEGRELTEEELQECRDQLAGLEEKREQGIRDRKVAKDTLENTEQLKQGQAQILHEMRAGFASVHDRLEELLQQSVTDLERQVNQLAQQVRELQDLVSALQADRDQHRLRLHWLERFVQQAFHQHTPCAPAGPLPPVNLPSLATSARPPVTPAAIQAFQLVRSGNDRAWEASPEARLVAAIRKWQGIIVQAPLEFDLGRRVSRDRPLGDTLPQGLRYVFAGKAAETLRGRANPFLRFIKWCRDAGEEAFPLCEPLVFRFCTEMEGGCSAPTFLHSFLTTLRFAHYILGLSNALECATSPRVAGVARLMYLSKRKKRQRPPLTAEMVVALEKLTCNAEAPALDRVIAGFFVLLVFSRGRFSDGLNMQNLRSEIPASASADSLAGYVEADVARTKAAYTLERKTMFLPIVAPRNGLSGRDWYAGFAAAREASGVPTGPGLPLLPARTTSSGWATVPPKAGVAASWLRGVLQGLGFATRDVAPLGTHSCKATALSWTAKFGLDSSTRRTPGYHSSKEDRMTHVYSRDAIAAPVRELQRVLTEIREKRFKPDETRSGYFRTEQELQESDTESSCDEEDDGEDQGALDDAVEACVQPWAEVPGAGDDGTPVARHKVSRAIHAIADEARAAALGLDESVIELFMDAKVDTLSKYAFCSSYVPGQSNETEFLTAIKTIMKRDASVGELSCLRRLLHEAYSMSAAELKQVVECTEDMPAKKLAQPERAHRLDTQQRRLTGFKIEGPLEPADRLIDLVVQQYEENRVYHVDLHKCPSKEQEVLSQSSKEDRNITIDALGNVRVKGKDAKLEVDLASDLLLRNAFTRRALAYDQANLVDFVKLNSWTERLLQSRLVDPPPGYARITQNQITQGSMSSTLDNTAEASVGLQLQQTLQCDPQGRAFYAGGYRKGGIFGLRKHCKVPMFIEICAGSAILASCFREVLGLSCPGNHEHAAYGRKRLPSGSMHFATSEEAVYPREMCRQIVQLVSRELRIPLVDLATAPSQAHLFAAAAGRQARGHRRPTVLSEFESVFSLECSQLPPVDLKRRVLANELGLQPGMKLLSYSLKGDAADKSFLCTVGVYRSKERFLQESLSAPHPFFDVLPLSDSSKRVLFEMLTKGPAWVASFRAETLKRWTKMADDLKLRELELHKSLDPKIRAVLKGKRLLLWRKIAEEVRWPDMSLFDQIEQGFELVGHRPASGIFPLEMRPAEQTPEQLLRRSDFLKTSLLQKVSGAPHAEDADELRRITMKEVEAGSLDGPHPPEVMDARFPEGWIPIRRFGVWQSSVDKTKLRPIDDFAEAEVNSAFAYVDKLDLRSIDTLAAMLRWWTVCCDVTDQVRVSLSDGTCLEGSVHHAWKDRNASAPLLSAMDLRNAYRQLPLNPNSRRLAVCVLPKPGGGVECYESQALPFGATASVVDFNRFARFLHHVGECLLVPWVNYFDDYPVWTPSALARSTDLTLRALVEVLGVDCAWDKMPAFSPVPGYEGRELTEEELQECRDQLAVLEEKREQGIRDRKVAKDTLDNTEQLKLGQAEILDAVRTGFASVHDRMDPIIAPAGSSENLRQQARVAAKREREADKERKLLHEGLVQENGDEYHGEVLVKAGSEVDQGRDLNATITVGGMRCRLVLLDRAQAWVQLLPPVNLDQLKSRDADFRYSGVVMRAHHKGTTFSNLSWKDRGTQLVDGEGAKVPKQAIIRLVIDKASIMAKLPEAEEPPAKRRAVEAEREDTEAEPDVEMSEKSAEEPDMEMTEKPEDEDVESTAASSGAELWEVQGLRELPNAQFLLSAKLWKESERMADGSVDKCKLIHGQKDGKQKRPKTAMTHPFSTDAFSSVREYLYSAGWSRSPATAQTCSELRWRMPAQPLRANLQSLSNCFVARCFQNLVDRTEEPLEHLRALFYRHARRLGNQERRRMLLALVVMEDREADEELLEEMEDYEPRGYADRLPAPIHEPVILHARELVGEEMVDV</sequence>
<organism evidence="4 5">
    <name type="scientific">Symbiodinium microadriaticum</name>
    <name type="common">Dinoflagellate</name>
    <name type="synonym">Zooxanthella microadriatica</name>
    <dbReference type="NCBI Taxonomy" id="2951"/>
    <lineage>
        <taxon>Eukaryota</taxon>
        <taxon>Sar</taxon>
        <taxon>Alveolata</taxon>
        <taxon>Dinophyceae</taxon>
        <taxon>Suessiales</taxon>
        <taxon>Symbiodiniaceae</taxon>
        <taxon>Symbiodinium</taxon>
    </lineage>
</organism>